<evidence type="ECO:0000313" key="8">
    <source>
        <dbReference type="Proteomes" id="UP001596422"/>
    </source>
</evidence>
<evidence type="ECO:0000256" key="2">
    <source>
        <dbReference type="ARBA" id="ARBA00022801"/>
    </source>
</evidence>
<accession>A0ABW2A7M0</accession>
<dbReference type="Proteomes" id="UP001596422">
    <property type="component" value="Unassembled WGS sequence"/>
</dbReference>
<dbReference type="RefSeq" id="WP_379911675.1">
    <property type="nucleotide sequence ID" value="NZ_JBHSWE010000001.1"/>
</dbReference>
<dbReference type="SUPFAM" id="SSF52540">
    <property type="entry name" value="P-loop containing nucleoside triphosphate hydrolases"/>
    <property type="match status" value="1"/>
</dbReference>
<evidence type="ECO:0000256" key="5">
    <source>
        <dbReference type="PROSITE-ProRule" id="PRU00560"/>
    </source>
</evidence>
<feature type="binding site" evidence="5">
    <location>
        <begin position="178"/>
        <end position="185"/>
    </location>
    <ligand>
        <name>ATP</name>
        <dbReference type="ChEBI" id="CHEBI:30616"/>
    </ligand>
</feature>
<dbReference type="InterPro" id="IPR000212">
    <property type="entry name" value="DNA_helicase_UvrD/REP"/>
</dbReference>
<dbReference type="Gene3D" id="3.40.50.300">
    <property type="entry name" value="P-loop containing nucleotide triphosphate hydrolases"/>
    <property type="match status" value="1"/>
</dbReference>
<evidence type="ECO:0000256" key="3">
    <source>
        <dbReference type="ARBA" id="ARBA00022806"/>
    </source>
</evidence>
<keyword evidence="8" id="KW-1185">Reference proteome</keyword>
<comment type="caution">
    <text evidence="7">The sequence shown here is derived from an EMBL/GenBank/DDBJ whole genome shotgun (WGS) entry which is preliminary data.</text>
</comment>
<dbReference type="PANTHER" id="PTHR11070">
    <property type="entry name" value="UVRD / RECB / PCRA DNA HELICASE FAMILY MEMBER"/>
    <property type="match status" value="1"/>
</dbReference>
<name>A0ABW2A7M0_9GAMM</name>
<dbReference type="InterPro" id="IPR014016">
    <property type="entry name" value="UvrD-like_ATP-bd"/>
</dbReference>
<reference evidence="8" key="1">
    <citation type="journal article" date="2019" name="Int. J. Syst. Evol. Microbiol.">
        <title>The Global Catalogue of Microorganisms (GCM) 10K type strain sequencing project: providing services to taxonomists for standard genome sequencing and annotation.</title>
        <authorList>
            <consortium name="The Broad Institute Genomics Platform"/>
            <consortium name="The Broad Institute Genome Sequencing Center for Infectious Disease"/>
            <person name="Wu L."/>
            <person name="Ma J."/>
        </authorList>
    </citation>
    <scope>NUCLEOTIDE SEQUENCE [LARGE SCALE GENOMIC DNA]</scope>
    <source>
        <strain evidence="8">NBRC 111756</strain>
    </source>
</reference>
<sequence>MEGLRLFTSDGERSIDWQAIAQDGRLHRGWLFRRLSLPQHAAVLGWLPGWKRGFWRAFEARLQAHRQPLVESTLREIEAQLKSRYPRQSLWLGLSRQADEVLAPFEGSSPSAGEDPLVRRLRQIATADNSLLERYREHYIAQQQRAFGSLFARVERQPLTVAQQRACIIDDDRNLVLAGAGTGKTSTLIARVAYLVASRQAQPHEILLLAYGREAATEMQQRLQQRLGIPVTATTFHALGQRIIAAVEGLAPRSVHWHPRIARSSAGWKGTSR</sequence>
<evidence type="ECO:0000256" key="1">
    <source>
        <dbReference type="ARBA" id="ARBA00022741"/>
    </source>
</evidence>
<keyword evidence="3 5" id="KW-0347">Helicase</keyword>
<keyword evidence="2 5" id="KW-0378">Hydrolase</keyword>
<dbReference type="PROSITE" id="PS51198">
    <property type="entry name" value="UVRD_HELICASE_ATP_BIND"/>
    <property type="match status" value="1"/>
</dbReference>
<keyword evidence="4 5" id="KW-0067">ATP-binding</keyword>
<evidence type="ECO:0000259" key="6">
    <source>
        <dbReference type="PROSITE" id="PS51198"/>
    </source>
</evidence>
<gene>
    <name evidence="7" type="ORF">ACFQDL_26850</name>
</gene>
<protein>
    <submittedName>
        <fullName evidence="7">UvrD-helicase domain-containing protein</fullName>
    </submittedName>
</protein>
<evidence type="ECO:0000313" key="7">
    <source>
        <dbReference type="EMBL" id="MFC6673304.1"/>
    </source>
</evidence>
<evidence type="ECO:0000256" key="4">
    <source>
        <dbReference type="ARBA" id="ARBA00022840"/>
    </source>
</evidence>
<feature type="domain" description="UvrD-like helicase ATP-binding" evidence="6">
    <location>
        <begin position="157"/>
        <end position="273"/>
    </location>
</feature>
<dbReference type="EMBL" id="JBHSWE010000001">
    <property type="protein sequence ID" value="MFC6673304.1"/>
    <property type="molecule type" value="Genomic_DNA"/>
</dbReference>
<proteinExistence type="predicted"/>
<dbReference type="InterPro" id="IPR027417">
    <property type="entry name" value="P-loop_NTPase"/>
</dbReference>
<dbReference type="PANTHER" id="PTHR11070:SF63">
    <property type="entry name" value="DNA HELICASE IV"/>
    <property type="match status" value="1"/>
</dbReference>
<organism evidence="7 8">
    <name type="scientific">Marinobacterium aestuariivivens</name>
    <dbReference type="NCBI Taxonomy" id="1698799"/>
    <lineage>
        <taxon>Bacteria</taxon>
        <taxon>Pseudomonadati</taxon>
        <taxon>Pseudomonadota</taxon>
        <taxon>Gammaproteobacteria</taxon>
        <taxon>Oceanospirillales</taxon>
        <taxon>Oceanospirillaceae</taxon>
        <taxon>Marinobacterium</taxon>
    </lineage>
</organism>
<dbReference type="Pfam" id="PF00580">
    <property type="entry name" value="UvrD-helicase"/>
    <property type="match status" value="1"/>
</dbReference>
<keyword evidence="1 5" id="KW-0547">Nucleotide-binding</keyword>